<dbReference type="InterPro" id="IPR013784">
    <property type="entry name" value="Carb-bd-like_fold"/>
</dbReference>
<protein>
    <recommendedName>
        <fullName evidence="2">Carboxypeptidase regulatory-like domain-containing protein</fullName>
    </recommendedName>
</protein>
<proteinExistence type="predicted"/>
<name>X0UH76_9ZZZZ</name>
<comment type="caution">
    <text evidence="1">The sequence shown here is derived from an EMBL/GenBank/DDBJ whole genome shotgun (WGS) entry which is preliminary data.</text>
</comment>
<dbReference type="SUPFAM" id="SSF49452">
    <property type="entry name" value="Starch-binding domain-like"/>
    <property type="match status" value="1"/>
</dbReference>
<sequence>DTAEFNAALEKLSAIRAPRIAVRSISVDGGAYIMDDKPLLLVAHDYDEDINQKDGWSFLEERVDWTFTIWVAEEFYRSFSSPMGEYRSDDPYNHQPVPPPRIDVYVGGDGPIVWEDVKVPPNVRVIDKRAAAAPVDVSSGGAVRGNLFDMATHQVIAGADVMVMKRIKPRGLEETARTKSDDVGAFSVLGIPEGYYQIHIEAEGYAGRSFGWYDNRSGHSFHDLDALLVSTGSLRGQVVDTQGNPVSGVKVEARDSWGIDGLGYE</sequence>
<gene>
    <name evidence="1" type="ORF">S01H1_43256</name>
</gene>
<feature type="non-terminal residue" evidence="1">
    <location>
        <position position="265"/>
    </location>
</feature>
<dbReference type="EMBL" id="BARS01027551">
    <property type="protein sequence ID" value="GAF99752.1"/>
    <property type="molecule type" value="Genomic_DNA"/>
</dbReference>
<organism evidence="1">
    <name type="scientific">marine sediment metagenome</name>
    <dbReference type="NCBI Taxonomy" id="412755"/>
    <lineage>
        <taxon>unclassified sequences</taxon>
        <taxon>metagenomes</taxon>
        <taxon>ecological metagenomes</taxon>
    </lineage>
</organism>
<evidence type="ECO:0008006" key="2">
    <source>
        <dbReference type="Google" id="ProtNLM"/>
    </source>
</evidence>
<evidence type="ECO:0000313" key="1">
    <source>
        <dbReference type="EMBL" id="GAF99752.1"/>
    </source>
</evidence>
<feature type="non-terminal residue" evidence="1">
    <location>
        <position position="1"/>
    </location>
</feature>
<accession>X0UH76</accession>
<dbReference type="GO" id="GO:0030246">
    <property type="term" value="F:carbohydrate binding"/>
    <property type="evidence" value="ECO:0007669"/>
    <property type="project" value="InterPro"/>
</dbReference>
<reference evidence="1" key="1">
    <citation type="journal article" date="2014" name="Front. Microbiol.">
        <title>High frequency of phylogenetically diverse reductive dehalogenase-homologous genes in deep subseafloor sedimentary metagenomes.</title>
        <authorList>
            <person name="Kawai M."/>
            <person name="Futagami T."/>
            <person name="Toyoda A."/>
            <person name="Takaki Y."/>
            <person name="Nishi S."/>
            <person name="Hori S."/>
            <person name="Arai W."/>
            <person name="Tsubouchi T."/>
            <person name="Morono Y."/>
            <person name="Uchiyama I."/>
            <person name="Ito T."/>
            <person name="Fujiyama A."/>
            <person name="Inagaki F."/>
            <person name="Takami H."/>
        </authorList>
    </citation>
    <scope>NUCLEOTIDE SEQUENCE</scope>
    <source>
        <strain evidence="1">Expedition CK06-06</strain>
    </source>
</reference>
<dbReference type="AlphaFoldDB" id="X0UH76"/>
<dbReference type="Gene3D" id="2.60.40.1120">
    <property type="entry name" value="Carboxypeptidase-like, regulatory domain"/>
    <property type="match status" value="1"/>
</dbReference>